<accession>A0A926JNS6</accession>
<comment type="caution">
    <text evidence="2">The sequence shown here is derived from an EMBL/GenBank/DDBJ whole genome shotgun (WGS) entry which is preliminary data.</text>
</comment>
<evidence type="ECO:0000313" key="2">
    <source>
        <dbReference type="EMBL" id="MBC9794700.1"/>
    </source>
</evidence>
<reference evidence="2 3" key="1">
    <citation type="submission" date="2020-09" db="EMBL/GenBank/DDBJ databases">
        <title>Sinomicrobium weinanense sp. nov., a halophilic bacteria isolated from saline-alkali soil.</title>
        <authorList>
            <person name="Wu P."/>
            <person name="Ren H."/>
            <person name="Mei Y."/>
            <person name="Liang Y."/>
            <person name="Chen Z."/>
        </authorList>
    </citation>
    <scope>NUCLEOTIDE SEQUENCE [LARGE SCALE GENOMIC DNA]</scope>
    <source>
        <strain evidence="2 3">FJxs</strain>
    </source>
</reference>
<organism evidence="2 3">
    <name type="scientific">Sinomicrobium weinanense</name>
    <dbReference type="NCBI Taxonomy" id="2842200"/>
    <lineage>
        <taxon>Bacteria</taxon>
        <taxon>Pseudomonadati</taxon>
        <taxon>Bacteroidota</taxon>
        <taxon>Flavobacteriia</taxon>
        <taxon>Flavobacteriales</taxon>
        <taxon>Flavobacteriaceae</taxon>
        <taxon>Sinomicrobium</taxon>
    </lineage>
</organism>
<keyword evidence="3" id="KW-1185">Reference proteome</keyword>
<name>A0A926JNS6_9FLAO</name>
<dbReference type="AlphaFoldDB" id="A0A926JNS6"/>
<protein>
    <submittedName>
        <fullName evidence="2">Prepilin-type N-terminal cleavage/methylation domain-containing protein</fullName>
    </submittedName>
</protein>
<evidence type="ECO:0000313" key="3">
    <source>
        <dbReference type="Proteomes" id="UP000653730"/>
    </source>
</evidence>
<keyword evidence="1" id="KW-0472">Membrane</keyword>
<dbReference type="Pfam" id="PF07963">
    <property type="entry name" value="N_methyl"/>
    <property type="match status" value="1"/>
</dbReference>
<gene>
    <name evidence="2" type="ORF">IBL28_01875</name>
</gene>
<dbReference type="EMBL" id="JACVDC010000002">
    <property type="protein sequence ID" value="MBC9794700.1"/>
    <property type="molecule type" value="Genomic_DNA"/>
</dbReference>
<dbReference type="NCBIfam" id="TIGR02532">
    <property type="entry name" value="IV_pilin_GFxxxE"/>
    <property type="match status" value="1"/>
</dbReference>
<evidence type="ECO:0000256" key="1">
    <source>
        <dbReference type="SAM" id="Phobius"/>
    </source>
</evidence>
<dbReference type="SUPFAM" id="SSF54523">
    <property type="entry name" value="Pili subunits"/>
    <property type="match status" value="1"/>
</dbReference>
<proteinExistence type="predicted"/>
<dbReference type="Proteomes" id="UP000653730">
    <property type="component" value="Unassembled WGS sequence"/>
</dbReference>
<dbReference type="InterPro" id="IPR045584">
    <property type="entry name" value="Pilin-like"/>
</dbReference>
<dbReference type="RefSeq" id="WP_187963855.1">
    <property type="nucleotide sequence ID" value="NZ_JACVDC010000002.1"/>
</dbReference>
<sequence>MTKHGKIPAFTLSEMIVVIAITAVVVAMAYAVLGLVQRQMKGMERNLTEETKLELLEQALWLDFNRYQMISFDPSTDEIRFKTALDSVYYQLREDKVIKYPDTFNIRFPVKTFYLDGKEVTGGIIDAIQLETSLDTVGNRKLFIFKENDAARYMN</sequence>
<dbReference type="InterPro" id="IPR012902">
    <property type="entry name" value="N_methyl_site"/>
</dbReference>
<feature type="transmembrane region" description="Helical" evidence="1">
    <location>
        <begin position="15"/>
        <end position="36"/>
    </location>
</feature>
<keyword evidence="1" id="KW-1133">Transmembrane helix</keyword>
<keyword evidence="1" id="KW-0812">Transmembrane</keyword>